<evidence type="ECO:0000313" key="11">
    <source>
        <dbReference type="Proteomes" id="UP000294194"/>
    </source>
</evidence>
<dbReference type="InterPro" id="IPR020097">
    <property type="entry name" value="PsdUridine_synth_TruA_a/b_dom"/>
</dbReference>
<comment type="function">
    <text evidence="4">Formation of pseudouridine at positions 38, 39 and 40 in the anticodon stem and loop of transfer RNAs.</text>
</comment>
<dbReference type="PANTHER" id="PTHR11142">
    <property type="entry name" value="PSEUDOURIDYLATE SYNTHASE"/>
    <property type="match status" value="1"/>
</dbReference>
<protein>
    <recommendedName>
        <fullName evidence="4">tRNA pseudouridine synthase A</fullName>
        <ecNumber evidence="4">5.4.99.12</ecNumber>
    </recommendedName>
    <alternativeName>
        <fullName evidence="4">tRNA pseudouridine(38-40) synthase</fullName>
    </alternativeName>
    <alternativeName>
        <fullName evidence="4">tRNA pseudouridylate synthase I</fullName>
    </alternativeName>
    <alternativeName>
        <fullName evidence="4">tRNA-uridine isomerase I</fullName>
    </alternativeName>
</protein>
<dbReference type="Proteomes" id="UP000294194">
    <property type="component" value="Unassembled WGS sequence"/>
</dbReference>
<dbReference type="CDD" id="cd02570">
    <property type="entry name" value="PseudoU_synth_EcTruA"/>
    <property type="match status" value="1"/>
</dbReference>
<dbReference type="GO" id="GO:0031119">
    <property type="term" value="P:tRNA pseudouridine synthesis"/>
    <property type="evidence" value="ECO:0007669"/>
    <property type="project" value="UniProtKB-UniRule"/>
</dbReference>
<feature type="binding site" evidence="4 6">
    <location>
        <position position="135"/>
    </location>
    <ligand>
        <name>substrate</name>
    </ligand>
</feature>
<evidence type="ECO:0000256" key="2">
    <source>
        <dbReference type="ARBA" id="ARBA00022694"/>
    </source>
</evidence>
<dbReference type="Gene3D" id="3.30.70.580">
    <property type="entry name" value="Pseudouridine synthase I, catalytic domain, N-terminal subdomain"/>
    <property type="match status" value="1"/>
</dbReference>
<comment type="catalytic activity">
    <reaction evidence="4 7">
        <text>uridine(38/39/40) in tRNA = pseudouridine(38/39/40) in tRNA</text>
        <dbReference type="Rhea" id="RHEA:22376"/>
        <dbReference type="Rhea" id="RHEA-COMP:10085"/>
        <dbReference type="Rhea" id="RHEA-COMP:10087"/>
        <dbReference type="ChEBI" id="CHEBI:65314"/>
        <dbReference type="ChEBI" id="CHEBI:65315"/>
        <dbReference type="EC" id="5.4.99.12"/>
    </reaction>
</comment>
<dbReference type="InterPro" id="IPR020094">
    <property type="entry name" value="TruA/RsuA/RluB/E/F_N"/>
</dbReference>
<dbReference type="InterPro" id="IPR001406">
    <property type="entry name" value="PsdUridine_synth_TruA"/>
</dbReference>
<feature type="domain" description="Pseudouridine synthase I TruA alpha/beta" evidence="9">
    <location>
        <begin position="169"/>
        <end position="271"/>
    </location>
</feature>
<evidence type="ECO:0000313" key="10">
    <source>
        <dbReference type="EMBL" id="TBN57802.1"/>
    </source>
</evidence>
<comment type="caution">
    <text evidence="10">The sequence shown here is derived from an EMBL/GenBank/DDBJ whole genome shotgun (WGS) entry which is preliminary data.</text>
</comment>
<keyword evidence="11" id="KW-1185">Reference proteome</keyword>
<dbReference type="AlphaFoldDB" id="A0A4Q9GS31"/>
<dbReference type="PIRSF" id="PIRSF001430">
    <property type="entry name" value="tRNA_psdUrid_synth"/>
    <property type="match status" value="1"/>
</dbReference>
<dbReference type="EMBL" id="SISG01000001">
    <property type="protein sequence ID" value="TBN57802.1"/>
    <property type="molecule type" value="Genomic_DNA"/>
</dbReference>
<dbReference type="HAMAP" id="MF_00171">
    <property type="entry name" value="TruA"/>
    <property type="match status" value="1"/>
</dbReference>
<evidence type="ECO:0000256" key="8">
    <source>
        <dbReference type="SAM" id="MobiDB-lite"/>
    </source>
</evidence>
<evidence type="ECO:0000259" key="9">
    <source>
        <dbReference type="Pfam" id="PF01416"/>
    </source>
</evidence>
<name>A0A4Q9GS31_9MICO</name>
<evidence type="ECO:0000256" key="7">
    <source>
        <dbReference type="RuleBase" id="RU003792"/>
    </source>
</evidence>
<gene>
    <name evidence="4 10" type="primary">truA</name>
    <name evidence="10" type="ORF">EYE40_10610</name>
</gene>
<dbReference type="EC" id="5.4.99.12" evidence="4"/>
<evidence type="ECO:0000256" key="3">
    <source>
        <dbReference type="ARBA" id="ARBA00023235"/>
    </source>
</evidence>
<keyword evidence="2 4" id="KW-0819">tRNA processing</keyword>
<dbReference type="Gene3D" id="3.30.70.660">
    <property type="entry name" value="Pseudouridine synthase I, catalytic domain, C-terminal subdomain"/>
    <property type="match status" value="1"/>
</dbReference>
<dbReference type="GO" id="GO:0160147">
    <property type="term" value="F:tRNA pseudouridine(38-40) synthase activity"/>
    <property type="evidence" value="ECO:0007669"/>
    <property type="project" value="UniProtKB-EC"/>
</dbReference>
<evidence type="ECO:0000256" key="1">
    <source>
        <dbReference type="ARBA" id="ARBA00009375"/>
    </source>
</evidence>
<dbReference type="SUPFAM" id="SSF55120">
    <property type="entry name" value="Pseudouridine synthase"/>
    <property type="match status" value="1"/>
</dbReference>
<feature type="region of interest" description="Disordered" evidence="8">
    <location>
        <begin position="279"/>
        <end position="301"/>
    </location>
</feature>
<keyword evidence="3 4" id="KW-0413">Isomerase</keyword>
<comment type="caution">
    <text evidence="4">Lacks conserved residue(s) required for the propagation of feature annotation.</text>
</comment>
<dbReference type="GO" id="GO:0003723">
    <property type="term" value="F:RNA binding"/>
    <property type="evidence" value="ECO:0007669"/>
    <property type="project" value="InterPro"/>
</dbReference>
<organism evidence="10 11">
    <name type="scientific">Glaciihabitans arcticus</name>
    <dbReference type="NCBI Taxonomy" id="2668039"/>
    <lineage>
        <taxon>Bacteria</taxon>
        <taxon>Bacillati</taxon>
        <taxon>Actinomycetota</taxon>
        <taxon>Actinomycetes</taxon>
        <taxon>Micrococcales</taxon>
        <taxon>Microbacteriaceae</taxon>
        <taxon>Glaciihabitans</taxon>
    </lineage>
</organism>
<sequence>MSEHATTRLRLDIAYDGTDFLGWSKQPGLRTVQGELEANLAILLRRSGLKPVIHVAGRTDAGVHALAQVAHVDLNDEQLRSLDTRRGKGDPVAGANLLAKRLNGIAGLDTDVHVIRSSVAPEGFDARFSATWRRYEYRIADATAPRNPLLRNHTLWHPSVLDVDAMAAAAASLTGLHDWASYCKPREGATTIRNLQEFTWRRLDDGLMVAHVRADAFCHSMVRALVGASVAVGEGKLRIEDVVDLRDAHERTAAFKVMPAKGLALAEVGYPADSEMGARAELTRQRRDPAALRLTERPEAD</sequence>
<comment type="subunit">
    <text evidence="4">Homodimer.</text>
</comment>
<reference evidence="11" key="1">
    <citation type="submission" date="2019-02" db="EMBL/GenBank/DDBJ databases">
        <title>Glaciihabitans arcticus sp. nov., a psychrotolerant bacterium isolated from polar soil.</title>
        <authorList>
            <person name="Dahal R.H."/>
        </authorList>
    </citation>
    <scope>NUCLEOTIDE SEQUENCE [LARGE SCALE GENOMIC DNA]</scope>
    <source>
        <strain evidence="11">RP-3-7</strain>
    </source>
</reference>
<accession>A0A4Q9GS31</accession>
<dbReference type="Pfam" id="PF01416">
    <property type="entry name" value="PseudoU_synth_1"/>
    <property type="match status" value="1"/>
</dbReference>
<dbReference type="InterPro" id="IPR020095">
    <property type="entry name" value="PsdUridine_synth_TruA_C"/>
</dbReference>
<evidence type="ECO:0000256" key="5">
    <source>
        <dbReference type="PIRSR" id="PIRSR001430-1"/>
    </source>
</evidence>
<proteinExistence type="inferred from homology"/>
<feature type="active site" description="Nucleophile" evidence="4 5">
    <location>
        <position position="60"/>
    </location>
</feature>
<dbReference type="InterPro" id="IPR020103">
    <property type="entry name" value="PsdUridine_synth_cat_dom_sf"/>
</dbReference>
<dbReference type="PANTHER" id="PTHR11142:SF0">
    <property type="entry name" value="TRNA PSEUDOURIDINE SYNTHASE-LIKE 1"/>
    <property type="match status" value="1"/>
</dbReference>
<evidence type="ECO:0000256" key="6">
    <source>
        <dbReference type="PIRSR" id="PIRSR001430-2"/>
    </source>
</evidence>
<dbReference type="NCBIfam" id="TIGR00071">
    <property type="entry name" value="hisT_truA"/>
    <property type="match status" value="1"/>
</dbReference>
<evidence type="ECO:0000256" key="4">
    <source>
        <dbReference type="HAMAP-Rule" id="MF_00171"/>
    </source>
</evidence>
<comment type="similarity">
    <text evidence="1 4 7">Belongs to the tRNA pseudouridine synthase TruA family.</text>
</comment>
<dbReference type="RefSeq" id="WP_130981913.1">
    <property type="nucleotide sequence ID" value="NZ_SISG01000001.1"/>
</dbReference>